<dbReference type="EMBL" id="FMJC01000002">
    <property type="protein sequence ID" value="SCM72116.1"/>
    <property type="molecule type" value="Genomic_DNA"/>
</dbReference>
<reference evidence="2" key="1">
    <citation type="submission" date="2016-08" db="EMBL/GenBank/DDBJ databases">
        <authorList>
            <person name="Seilhamer J.J."/>
        </authorList>
    </citation>
    <scope>NUCLEOTIDE SEQUENCE</scope>
    <source>
        <strain evidence="2">86-1</strain>
    </source>
</reference>
<gene>
    <name evidence="2" type="ORF">KL86DES1_20406</name>
</gene>
<accession>A0A212L3N4</accession>
<feature type="region of interest" description="Disordered" evidence="1">
    <location>
        <begin position="1"/>
        <end position="29"/>
    </location>
</feature>
<evidence type="ECO:0000313" key="2">
    <source>
        <dbReference type="EMBL" id="SCM72116.1"/>
    </source>
</evidence>
<proteinExistence type="predicted"/>
<protein>
    <submittedName>
        <fullName evidence="2">Uncharacterized protein</fullName>
    </submittedName>
</protein>
<organism evidence="2">
    <name type="scientific">uncultured Desulfovibrio sp</name>
    <dbReference type="NCBI Taxonomy" id="167968"/>
    <lineage>
        <taxon>Bacteria</taxon>
        <taxon>Pseudomonadati</taxon>
        <taxon>Thermodesulfobacteriota</taxon>
        <taxon>Desulfovibrionia</taxon>
        <taxon>Desulfovibrionales</taxon>
        <taxon>Desulfovibrionaceae</taxon>
        <taxon>Desulfovibrio</taxon>
        <taxon>environmental samples</taxon>
    </lineage>
</organism>
<evidence type="ECO:0000256" key="1">
    <source>
        <dbReference type="SAM" id="MobiDB-lite"/>
    </source>
</evidence>
<sequence length="29" mass="3226">MTTLSKGWGVGGTLLQKGLSHTNKKNRRR</sequence>
<dbReference type="AlphaFoldDB" id="A0A212L3N4"/>
<name>A0A212L3N4_9BACT</name>